<evidence type="ECO:0000313" key="2">
    <source>
        <dbReference type="EMBL" id="EAZ40843.1"/>
    </source>
</evidence>
<protein>
    <submittedName>
        <fullName evidence="2">Uncharacterized protein</fullName>
    </submittedName>
</protein>
<feature type="compositionally biased region" description="Basic and acidic residues" evidence="1">
    <location>
        <begin position="115"/>
        <end position="138"/>
    </location>
</feature>
<dbReference type="EMBL" id="CM000144">
    <property type="protein sequence ID" value="EAZ40843.1"/>
    <property type="molecule type" value="Genomic_DNA"/>
</dbReference>
<feature type="region of interest" description="Disordered" evidence="1">
    <location>
        <begin position="1"/>
        <end position="21"/>
    </location>
</feature>
<dbReference type="AlphaFoldDB" id="A3BMQ4"/>
<evidence type="ECO:0000256" key="1">
    <source>
        <dbReference type="SAM" id="MobiDB-lite"/>
    </source>
</evidence>
<sequence>MAVDEVNNVGEEKKEEKKLRKWRMPQEQIDLILSWSPEPARPPRYDVDIGRLQISDALKERLRRVDADDAVAKREMDRKIPTNPDSAGDELELVVASRRDEEDNEEAEEVEDAAGADRPHILSRCPPRDRVTERRSGGERGGGGGAPAAWTPTVRRPYIRHLNEYWKEQQEWVKAELAAHGYVECEIDDNGDNPCTCGCAHAGRGEDEEEGYGQRLWMR</sequence>
<proteinExistence type="predicted"/>
<reference evidence="2" key="1">
    <citation type="journal article" date="2005" name="PLoS Biol.">
        <title>The genomes of Oryza sativa: a history of duplications.</title>
        <authorList>
            <person name="Yu J."/>
            <person name="Wang J."/>
            <person name="Lin W."/>
            <person name="Li S."/>
            <person name="Li H."/>
            <person name="Zhou J."/>
            <person name="Ni P."/>
            <person name="Dong W."/>
            <person name="Hu S."/>
            <person name="Zeng C."/>
            <person name="Zhang J."/>
            <person name="Zhang Y."/>
            <person name="Li R."/>
            <person name="Xu Z."/>
            <person name="Li S."/>
            <person name="Li X."/>
            <person name="Zheng H."/>
            <person name="Cong L."/>
            <person name="Lin L."/>
            <person name="Yin J."/>
            <person name="Geng J."/>
            <person name="Li G."/>
            <person name="Shi J."/>
            <person name="Liu J."/>
            <person name="Lv H."/>
            <person name="Li J."/>
            <person name="Wang J."/>
            <person name="Deng Y."/>
            <person name="Ran L."/>
            <person name="Shi X."/>
            <person name="Wang X."/>
            <person name="Wu Q."/>
            <person name="Li C."/>
            <person name="Ren X."/>
            <person name="Wang J."/>
            <person name="Wang X."/>
            <person name="Li D."/>
            <person name="Liu D."/>
            <person name="Zhang X."/>
            <person name="Ji Z."/>
            <person name="Zhao W."/>
            <person name="Sun Y."/>
            <person name="Zhang Z."/>
            <person name="Bao J."/>
            <person name="Han Y."/>
            <person name="Dong L."/>
            <person name="Ji J."/>
            <person name="Chen P."/>
            <person name="Wu S."/>
            <person name="Liu J."/>
            <person name="Xiao Y."/>
            <person name="Bu D."/>
            <person name="Tan J."/>
            <person name="Yang L."/>
            <person name="Ye C."/>
            <person name="Zhang J."/>
            <person name="Xu J."/>
            <person name="Zhou Y."/>
            <person name="Yu Y."/>
            <person name="Zhang B."/>
            <person name="Zhuang S."/>
            <person name="Wei H."/>
            <person name="Liu B."/>
            <person name="Lei M."/>
            <person name="Yu H."/>
            <person name="Li Y."/>
            <person name="Xu H."/>
            <person name="Wei S."/>
            <person name="He X."/>
            <person name="Fang L."/>
            <person name="Zhang Z."/>
            <person name="Zhang Y."/>
            <person name="Huang X."/>
            <person name="Su Z."/>
            <person name="Tong W."/>
            <person name="Li J."/>
            <person name="Tong Z."/>
            <person name="Li S."/>
            <person name="Ye J."/>
            <person name="Wang L."/>
            <person name="Fang L."/>
            <person name="Lei T."/>
            <person name="Chen C."/>
            <person name="Chen H."/>
            <person name="Xu Z."/>
            <person name="Li H."/>
            <person name="Huang H."/>
            <person name="Zhang F."/>
            <person name="Xu H."/>
            <person name="Li N."/>
            <person name="Zhao C."/>
            <person name="Li S."/>
            <person name="Dong L."/>
            <person name="Huang Y."/>
            <person name="Li L."/>
            <person name="Xi Y."/>
            <person name="Qi Q."/>
            <person name="Li W."/>
            <person name="Zhang B."/>
            <person name="Hu W."/>
            <person name="Zhang Y."/>
            <person name="Tian X."/>
            <person name="Jiao Y."/>
            <person name="Liang X."/>
            <person name="Jin J."/>
            <person name="Gao L."/>
            <person name="Zheng W."/>
            <person name="Hao B."/>
            <person name="Liu S."/>
            <person name="Wang W."/>
            <person name="Yuan L."/>
            <person name="Cao M."/>
            <person name="McDermott J."/>
            <person name="Samudrala R."/>
            <person name="Wang J."/>
            <person name="Wong G.K."/>
            <person name="Yang H."/>
        </authorList>
    </citation>
    <scope>NUCLEOTIDE SEQUENCE [LARGE SCALE GENOMIC DNA]</scope>
</reference>
<feature type="compositionally biased region" description="Acidic residues" evidence="1">
    <location>
        <begin position="102"/>
        <end position="114"/>
    </location>
</feature>
<dbReference type="Proteomes" id="UP000007752">
    <property type="component" value="Chromosome 7"/>
</dbReference>
<organism evidence="2">
    <name type="scientific">Oryza sativa subsp. japonica</name>
    <name type="common">Rice</name>
    <dbReference type="NCBI Taxonomy" id="39947"/>
    <lineage>
        <taxon>Eukaryota</taxon>
        <taxon>Viridiplantae</taxon>
        <taxon>Streptophyta</taxon>
        <taxon>Embryophyta</taxon>
        <taxon>Tracheophyta</taxon>
        <taxon>Spermatophyta</taxon>
        <taxon>Magnoliopsida</taxon>
        <taxon>Liliopsida</taxon>
        <taxon>Poales</taxon>
        <taxon>Poaceae</taxon>
        <taxon>BOP clade</taxon>
        <taxon>Oryzoideae</taxon>
        <taxon>Oryzeae</taxon>
        <taxon>Oryzinae</taxon>
        <taxon>Oryza</taxon>
        <taxon>Oryza sativa</taxon>
    </lineage>
</organism>
<name>A3BMQ4_ORYSJ</name>
<accession>A3BMQ4</accession>
<feature type="region of interest" description="Disordered" evidence="1">
    <location>
        <begin position="97"/>
        <end position="151"/>
    </location>
</feature>
<gene>
    <name evidence="2" type="ORF">OsJ_25322</name>
</gene>
<reference evidence="2" key="2">
    <citation type="submission" date="2008-12" db="EMBL/GenBank/DDBJ databases">
        <title>Improved gene annotation of the rice (Oryza sativa) genomes.</title>
        <authorList>
            <person name="Wang J."/>
            <person name="Li R."/>
            <person name="Fan W."/>
            <person name="Huang Q."/>
            <person name="Zhang J."/>
            <person name="Zhou Y."/>
            <person name="Hu Y."/>
            <person name="Zi S."/>
            <person name="Li J."/>
            <person name="Ni P."/>
            <person name="Zheng H."/>
            <person name="Zhang Y."/>
            <person name="Zhao M."/>
            <person name="Hao Q."/>
            <person name="McDermott J."/>
            <person name="Samudrala R."/>
            <person name="Kristiansen K."/>
            <person name="Wong G.K.-S."/>
        </authorList>
    </citation>
    <scope>NUCLEOTIDE SEQUENCE</scope>
</reference>